<evidence type="ECO:0000259" key="2">
    <source>
        <dbReference type="Pfam" id="PF13700"/>
    </source>
</evidence>
<keyword evidence="1" id="KW-0175">Coiled coil</keyword>
<dbReference type="GO" id="GO:0043565">
    <property type="term" value="F:sequence-specific DNA binding"/>
    <property type="evidence" value="ECO:0007669"/>
    <property type="project" value="InterPro"/>
</dbReference>
<dbReference type="InterPro" id="IPR036388">
    <property type="entry name" value="WH-like_DNA-bd_sf"/>
</dbReference>
<evidence type="ECO:0000256" key="1">
    <source>
        <dbReference type="SAM" id="Coils"/>
    </source>
</evidence>
<accession>A0A9Q3YYU3</accession>
<evidence type="ECO:0000313" key="4">
    <source>
        <dbReference type="Proteomes" id="UP001108025"/>
    </source>
</evidence>
<dbReference type="InterPro" id="IPR010921">
    <property type="entry name" value="Trp_repressor/repl_initiator"/>
</dbReference>
<dbReference type="Gene3D" id="1.10.10.10">
    <property type="entry name" value="Winged helix-like DNA-binding domain superfamily/Winged helix DNA-binding domain"/>
    <property type="match status" value="1"/>
</dbReference>
<protein>
    <submittedName>
        <fullName evidence="3">DUF4158 domain-containing protein</fullName>
    </submittedName>
</protein>
<organism evidence="3 4">
    <name type="scientific">Chryseobacterium turcicum</name>
    <dbReference type="NCBI Taxonomy" id="2898076"/>
    <lineage>
        <taxon>Bacteria</taxon>
        <taxon>Pseudomonadati</taxon>
        <taxon>Bacteroidota</taxon>
        <taxon>Flavobacteriia</taxon>
        <taxon>Flavobacteriales</taxon>
        <taxon>Weeksellaceae</taxon>
        <taxon>Chryseobacterium group</taxon>
        <taxon>Chryseobacterium</taxon>
    </lineage>
</organism>
<feature type="domain" description="DUF4158" evidence="2">
    <location>
        <begin position="8"/>
        <end position="170"/>
    </location>
</feature>
<dbReference type="RefSeq" id="WP_230672623.1">
    <property type="nucleotide sequence ID" value="NZ_JAJNAY010000003.1"/>
</dbReference>
<dbReference type="InterPro" id="IPR025296">
    <property type="entry name" value="DUF4158"/>
</dbReference>
<dbReference type="Proteomes" id="UP001108025">
    <property type="component" value="Unassembled WGS sequence"/>
</dbReference>
<gene>
    <name evidence="3" type="ORF">LO744_20140</name>
</gene>
<dbReference type="InterPro" id="IPR052546">
    <property type="entry name" value="Transposase_8_domain"/>
</dbReference>
<keyword evidence="4" id="KW-1185">Reference proteome</keyword>
<sequence length="475" mass="54929">MALRKSITEQEFTSLINIPQSGEELIRIYSLSYDDIIFIKASCRGKTNHIRVSVLLSYMKFPGIIIPTVFIPDERILDLLCNQLEIDKSHWKDYDNLAETRQDHINILRKNYGYENFSSTYYTDSLFNLTKFTLQTDKGILIAQQLVKFLRDAKILIPRISVVQKICSEALINAEKQIHDTLSSVLSNHQKQLLDTLLNLQEKSSISQLNWMKQSPQAVNSKFLLMHIKRLKTIKDIDLPKDIGKDIHQTRLLKIAREGRQMTPQHLRDFEESRRYATLVAILLETKASIIDEIIEMNDKIIGSLFRYAKNTQAQKMQESGKSMGEQLGVFFKIGCKSSAKSRHYILKSVFIKRVILIMATPKKKPTEKFVKDIRQNTRRIFTAEQKILIVMEGLRAETSVAELCRNHNIAQSQFYAWNKEFMEAGKKRLNGDIAREATSDEVSDLKKENARLKEIVADLVVRYDIVKKSLDRLD</sequence>
<name>A0A9Q3YYU3_9FLAO</name>
<evidence type="ECO:0000313" key="3">
    <source>
        <dbReference type="EMBL" id="MCD1119157.1"/>
    </source>
</evidence>
<reference evidence="3" key="1">
    <citation type="submission" date="2021-11" db="EMBL/GenBank/DDBJ databases">
        <title>Description of novel Chryseobacterium species.</title>
        <authorList>
            <person name="Saticioglu I.B."/>
            <person name="Ay H."/>
            <person name="Altun S."/>
            <person name="Duman M."/>
        </authorList>
    </citation>
    <scope>NUCLEOTIDE SEQUENCE</scope>
    <source>
        <strain evidence="3">C-17</strain>
    </source>
</reference>
<dbReference type="EMBL" id="JAJNAY010000003">
    <property type="protein sequence ID" value="MCD1119157.1"/>
    <property type="molecule type" value="Genomic_DNA"/>
</dbReference>
<dbReference type="AlphaFoldDB" id="A0A9Q3YYU3"/>
<dbReference type="SUPFAM" id="SSF48295">
    <property type="entry name" value="TrpR-like"/>
    <property type="match status" value="1"/>
</dbReference>
<dbReference type="PANTHER" id="PTHR33609:SF1">
    <property type="entry name" value="TRANSPOSASE"/>
    <property type="match status" value="1"/>
</dbReference>
<dbReference type="InterPro" id="IPR002514">
    <property type="entry name" value="Transposase_8"/>
</dbReference>
<dbReference type="GO" id="GO:0004803">
    <property type="term" value="F:transposase activity"/>
    <property type="evidence" value="ECO:0007669"/>
    <property type="project" value="InterPro"/>
</dbReference>
<comment type="caution">
    <text evidence="3">The sequence shown here is derived from an EMBL/GenBank/DDBJ whole genome shotgun (WGS) entry which is preliminary data.</text>
</comment>
<dbReference type="Pfam" id="PF13700">
    <property type="entry name" value="DUF4158"/>
    <property type="match status" value="1"/>
</dbReference>
<dbReference type="Pfam" id="PF01527">
    <property type="entry name" value="HTH_Tnp_1"/>
    <property type="match status" value="1"/>
</dbReference>
<feature type="coiled-coil region" evidence="1">
    <location>
        <begin position="436"/>
        <end position="463"/>
    </location>
</feature>
<dbReference type="PANTHER" id="PTHR33609">
    <property type="entry name" value="LOW CALCIUM RESPONSE LOCUS PROTEIN S"/>
    <property type="match status" value="1"/>
</dbReference>
<proteinExistence type="predicted"/>
<dbReference type="GO" id="GO:0006313">
    <property type="term" value="P:DNA transposition"/>
    <property type="evidence" value="ECO:0007669"/>
    <property type="project" value="InterPro"/>
</dbReference>